<keyword evidence="5" id="KW-0813">Transport</keyword>
<keyword evidence="8" id="KW-1185">Reference proteome</keyword>
<feature type="transmembrane region" description="Helical" evidence="5">
    <location>
        <begin position="165"/>
        <end position="184"/>
    </location>
</feature>
<dbReference type="GO" id="GO:0005886">
    <property type="term" value="C:plasma membrane"/>
    <property type="evidence" value="ECO:0007669"/>
    <property type="project" value="UniProtKB-SubCell"/>
</dbReference>
<comment type="similarity">
    <text evidence="5">Belongs to the binding-protein-dependent transport system permease family.</text>
</comment>
<feature type="transmembrane region" description="Helical" evidence="5">
    <location>
        <begin position="205"/>
        <end position="223"/>
    </location>
</feature>
<feature type="transmembrane region" description="Helical" evidence="5">
    <location>
        <begin position="12"/>
        <end position="38"/>
    </location>
</feature>
<dbReference type="RefSeq" id="WP_210119195.1">
    <property type="nucleotide sequence ID" value="NZ_CP054142.1"/>
</dbReference>
<protein>
    <submittedName>
        <fullName evidence="7">Sugar ABC transporter permease</fullName>
    </submittedName>
</protein>
<dbReference type="Pfam" id="PF00528">
    <property type="entry name" value="BPD_transp_1"/>
    <property type="match status" value="1"/>
</dbReference>
<dbReference type="Proteomes" id="UP000671908">
    <property type="component" value="Chromosome"/>
</dbReference>
<feature type="transmembrane region" description="Helical" evidence="5">
    <location>
        <begin position="261"/>
        <end position="283"/>
    </location>
</feature>
<dbReference type="GO" id="GO:0055085">
    <property type="term" value="P:transmembrane transport"/>
    <property type="evidence" value="ECO:0007669"/>
    <property type="project" value="InterPro"/>
</dbReference>
<dbReference type="SUPFAM" id="SSF160964">
    <property type="entry name" value="MalF N-terminal region-like"/>
    <property type="match status" value="1"/>
</dbReference>
<evidence type="ECO:0000256" key="4">
    <source>
        <dbReference type="ARBA" id="ARBA00023136"/>
    </source>
</evidence>
<dbReference type="InterPro" id="IPR000515">
    <property type="entry name" value="MetI-like"/>
</dbReference>
<dbReference type="Gene3D" id="1.20.58.370">
    <property type="entry name" value="MalF N-terminal region-like"/>
    <property type="match status" value="1"/>
</dbReference>
<feature type="domain" description="ABC transmembrane type-1" evidence="6">
    <location>
        <begin position="70"/>
        <end position="282"/>
    </location>
</feature>
<keyword evidence="4 5" id="KW-0472">Membrane</keyword>
<gene>
    <name evidence="7" type="ORF">HRQ91_08780</name>
</gene>
<dbReference type="PROSITE" id="PS50928">
    <property type="entry name" value="ABC_TM1"/>
    <property type="match status" value="1"/>
</dbReference>
<feature type="transmembrane region" description="Helical" evidence="5">
    <location>
        <begin position="107"/>
        <end position="127"/>
    </location>
</feature>
<evidence type="ECO:0000313" key="8">
    <source>
        <dbReference type="Proteomes" id="UP000671908"/>
    </source>
</evidence>
<accession>A0A975F503</accession>
<evidence type="ECO:0000259" key="6">
    <source>
        <dbReference type="PROSITE" id="PS50928"/>
    </source>
</evidence>
<dbReference type="InterPro" id="IPR052730">
    <property type="entry name" value="Sugar_ABC_transporter"/>
</dbReference>
<dbReference type="CDD" id="cd06261">
    <property type="entry name" value="TM_PBP2"/>
    <property type="match status" value="1"/>
</dbReference>
<dbReference type="Gene3D" id="1.10.3720.10">
    <property type="entry name" value="MetI-like"/>
    <property type="match status" value="1"/>
</dbReference>
<keyword evidence="2 5" id="KW-0812">Transmembrane</keyword>
<evidence type="ECO:0000256" key="3">
    <source>
        <dbReference type="ARBA" id="ARBA00022989"/>
    </source>
</evidence>
<name>A0A975F503_9SPIR</name>
<evidence type="ECO:0000256" key="5">
    <source>
        <dbReference type="RuleBase" id="RU363032"/>
    </source>
</evidence>
<evidence type="ECO:0000256" key="2">
    <source>
        <dbReference type="ARBA" id="ARBA00022692"/>
    </source>
</evidence>
<evidence type="ECO:0000256" key="1">
    <source>
        <dbReference type="ARBA" id="ARBA00004651"/>
    </source>
</evidence>
<feature type="transmembrane region" description="Helical" evidence="5">
    <location>
        <begin position="74"/>
        <end position="95"/>
    </location>
</feature>
<reference evidence="7 8" key="1">
    <citation type="journal article" date="2021" name="Microbiol. Resour. Announc.">
        <title>Complete Genome Sequences of Three Human Oral Treponema parvum Isolates.</title>
        <authorList>
            <person name="Zeng H."/>
            <person name="Watt R.M."/>
        </authorList>
    </citation>
    <scope>NUCLEOTIDE SEQUENCE [LARGE SCALE GENOMIC DNA]</scope>
    <source>
        <strain evidence="7 8">ATCC 700770</strain>
    </source>
</reference>
<dbReference type="KEGG" id="tpav:HRQ91_08780"/>
<proteinExistence type="inferred from homology"/>
<comment type="subcellular location">
    <subcellularLocation>
        <location evidence="1 5">Cell membrane</location>
        <topology evidence="1 5">Multi-pass membrane protein</topology>
    </subcellularLocation>
</comment>
<keyword evidence="3 5" id="KW-1133">Transmembrane helix</keyword>
<dbReference type="InterPro" id="IPR035906">
    <property type="entry name" value="MetI-like_sf"/>
</dbReference>
<dbReference type="AlphaFoldDB" id="A0A975F503"/>
<dbReference type="EMBL" id="CP054142">
    <property type="protein sequence ID" value="QTQ14541.1"/>
    <property type="molecule type" value="Genomic_DNA"/>
</dbReference>
<dbReference type="PANTHER" id="PTHR43759">
    <property type="entry name" value="TREHALOSE TRANSPORT SYSTEM PERMEASE PROTEIN SUGA"/>
    <property type="match status" value="1"/>
</dbReference>
<dbReference type="InterPro" id="IPR035277">
    <property type="entry name" value="MalF_N"/>
</dbReference>
<sequence length="292" mass="32702">MTNNWVDRHYKWMFILPALVFMTVMTVIPVAMTIGFSFTDWDLLLGDSVRFNGLENYIRIICNADFWNSFVITFYYTFLATFLEMVLGVAVAVALNNEFAGKEFIKTMILLPYMMAPVAVGMMWMLFYEPSSGLINYLFGMLCLPKSGFTSVRSSVIPSIAVVEAWQMTPMVIIVCLAGLAALPKDCIEAAAIDGASVVQTFFKIKLPMLVPILFSIGLLRFIDIFKSFDLIFAMTGGGPANSSRTMNLLAYENAFSYYKFGLSSAILTLVFVLVIVISCFTLKAKNRWSIQ</sequence>
<evidence type="ECO:0000313" key="7">
    <source>
        <dbReference type="EMBL" id="QTQ14541.1"/>
    </source>
</evidence>
<dbReference type="PANTHER" id="PTHR43759:SF1">
    <property type="entry name" value="GLUCOSE IMPORT SYSTEM PERMEASE PROTEIN GLCT"/>
    <property type="match status" value="1"/>
</dbReference>
<organism evidence="7 8">
    <name type="scientific">Treponema parvum</name>
    <dbReference type="NCBI Taxonomy" id="138851"/>
    <lineage>
        <taxon>Bacteria</taxon>
        <taxon>Pseudomonadati</taxon>
        <taxon>Spirochaetota</taxon>
        <taxon>Spirochaetia</taxon>
        <taxon>Spirochaetales</taxon>
        <taxon>Treponemataceae</taxon>
        <taxon>Treponema</taxon>
    </lineage>
</organism>
<dbReference type="SUPFAM" id="SSF161098">
    <property type="entry name" value="MetI-like"/>
    <property type="match status" value="1"/>
</dbReference>